<sequence>MYQPNILLPFSPRYRYVVCSRNRRTDMALVTPQASFRQLQPALSPPTLAALDLLGFDTATPVQEATIPRLLRHQDVAVQACTGSGKTLAFVIPLFELLARRDDPLRRHEVGALVIEPTRELAVQVRTVAQRLAEAHHGFTLMLMVGGTDVHAETQAFREHGAHVLIGTPGRLHDAMQRLKEMSFRELELLVLDEADRLLDMGFEASLNSILQRLPKQRRTGLFSATQTDEVLQLVRAGLRNPVKVEVKVRALPKEAATGAAQGGKAKVQATPSSLRNFYMICEQQEKLPQLVRFLRAQLDAKMKVMVYFLTCACVDYYAAVLPLLAQLKGANVRPLHGKLSPQTRTRTYEWFVSQHAGAALLCTDVAARGLDIPDVDWIVQFDAPQDPNAFVHRVGRTARMGRSGQSLLFLRPKEDMYIQFLQVRKVPLEQMEAPQALPSLRPEMTKLLLADRALVEMGARAFVAFIRAYKEHQCTYIFQFDHLDLGELASSLALLRLPKVKELGKKRKKSKPDGGWVQWAPIVDVDMDTIKYKDKQREKQRQHNKRLAASKAAAELADDEGDALGKANSAAARSPPSSDSSDDEAEMAREAALMKKLKRGKISNAEFLRQVGESDEDGGDNNAGDKDKGEVRGRSTSTPQERAQSKQRKKSSSGPVVQTSLKIRGAIDGKKAKRRLLRPKGNVTGPRKHLMAKV</sequence>
<evidence type="ECO:0000259" key="11">
    <source>
        <dbReference type="PROSITE" id="PS51192"/>
    </source>
</evidence>
<evidence type="ECO:0000313" key="14">
    <source>
        <dbReference type="Proteomes" id="UP001515480"/>
    </source>
</evidence>
<feature type="domain" description="Helicase ATP-binding" evidence="11">
    <location>
        <begin position="67"/>
        <end position="245"/>
    </location>
</feature>
<dbReference type="EC" id="3.6.4.13" evidence="9"/>
<dbReference type="InterPro" id="IPR001650">
    <property type="entry name" value="Helicase_C-like"/>
</dbReference>
<feature type="compositionally biased region" description="Low complexity" evidence="10">
    <location>
        <begin position="570"/>
        <end position="580"/>
    </location>
</feature>
<dbReference type="GO" id="GO:0005524">
    <property type="term" value="F:ATP binding"/>
    <property type="evidence" value="ECO:0007669"/>
    <property type="project" value="UniProtKB-UniRule"/>
</dbReference>
<dbReference type="InterPro" id="IPR025313">
    <property type="entry name" value="SPB4-like_CTE"/>
</dbReference>
<dbReference type="GO" id="GO:0003724">
    <property type="term" value="F:RNA helicase activity"/>
    <property type="evidence" value="ECO:0007669"/>
    <property type="project" value="UniProtKB-EC"/>
</dbReference>
<accession>A0AB34JV93</accession>
<keyword evidence="3 8" id="KW-0347">Helicase</keyword>
<evidence type="ECO:0000256" key="5">
    <source>
        <dbReference type="ARBA" id="ARBA00022884"/>
    </source>
</evidence>
<evidence type="ECO:0000256" key="9">
    <source>
        <dbReference type="RuleBase" id="RU365068"/>
    </source>
</evidence>
<evidence type="ECO:0000256" key="4">
    <source>
        <dbReference type="ARBA" id="ARBA00022840"/>
    </source>
</evidence>
<keyword evidence="4 8" id="KW-0067">ATP-binding</keyword>
<evidence type="ECO:0000256" key="6">
    <source>
        <dbReference type="ARBA" id="ARBA00038002"/>
    </source>
</evidence>
<evidence type="ECO:0000256" key="3">
    <source>
        <dbReference type="ARBA" id="ARBA00022806"/>
    </source>
</evidence>
<dbReference type="CDD" id="cd17960">
    <property type="entry name" value="DEADc_DDX55"/>
    <property type="match status" value="1"/>
</dbReference>
<dbReference type="Pfam" id="PF00270">
    <property type="entry name" value="DEAD"/>
    <property type="match status" value="1"/>
</dbReference>
<dbReference type="InterPro" id="IPR027417">
    <property type="entry name" value="P-loop_NTPase"/>
</dbReference>
<feature type="region of interest" description="Disordered" evidence="10">
    <location>
        <begin position="611"/>
        <end position="695"/>
    </location>
</feature>
<name>A0AB34JV93_PRYPA</name>
<dbReference type="InterPro" id="IPR000629">
    <property type="entry name" value="RNA-helicase_DEAD-box_CS"/>
</dbReference>
<dbReference type="SMART" id="SM00487">
    <property type="entry name" value="DEXDc"/>
    <property type="match status" value="1"/>
</dbReference>
<feature type="compositionally biased region" description="Basic and acidic residues" evidence="10">
    <location>
        <begin position="624"/>
        <end position="634"/>
    </location>
</feature>
<feature type="domain" description="Helicase C-terminal" evidence="12">
    <location>
        <begin position="287"/>
        <end position="449"/>
    </location>
</feature>
<organism evidence="13 14">
    <name type="scientific">Prymnesium parvum</name>
    <name type="common">Toxic golden alga</name>
    <dbReference type="NCBI Taxonomy" id="97485"/>
    <lineage>
        <taxon>Eukaryota</taxon>
        <taxon>Haptista</taxon>
        <taxon>Haptophyta</taxon>
        <taxon>Prymnesiophyceae</taxon>
        <taxon>Prymnesiales</taxon>
        <taxon>Prymnesiaceae</taxon>
        <taxon>Prymnesium</taxon>
    </lineage>
</organism>
<feature type="region of interest" description="Disordered" evidence="10">
    <location>
        <begin position="535"/>
        <end position="588"/>
    </location>
</feature>
<dbReference type="SMART" id="SM01178">
    <property type="entry name" value="DUF4217"/>
    <property type="match status" value="1"/>
</dbReference>
<comment type="function">
    <text evidence="9">RNA helicase.</text>
</comment>
<dbReference type="PROSITE" id="PS51194">
    <property type="entry name" value="HELICASE_CTER"/>
    <property type="match status" value="1"/>
</dbReference>
<dbReference type="SMART" id="SM00490">
    <property type="entry name" value="HELICc"/>
    <property type="match status" value="1"/>
</dbReference>
<dbReference type="GO" id="GO:0003723">
    <property type="term" value="F:RNA binding"/>
    <property type="evidence" value="ECO:0007669"/>
    <property type="project" value="UniProtKB-UniRule"/>
</dbReference>
<dbReference type="GO" id="GO:0016787">
    <property type="term" value="F:hydrolase activity"/>
    <property type="evidence" value="ECO:0007669"/>
    <property type="project" value="UniProtKB-KW"/>
</dbReference>
<comment type="similarity">
    <text evidence="6">Belongs to the DEAD box helicase family. DDX55/SPB4 subfamily.</text>
</comment>
<dbReference type="SUPFAM" id="SSF52540">
    <property type="entry name" value="P-loop containing nucleoside triphosphate hydrolases"/>
    <property type="match status" value="1"/>
</dbReference>
<keyword evidence="5 9" id="KW-0694">RNA-binding</keyword>
<evidence type="ECO:0000256" key="1">
    <source>
        <dbReference type="ARBA" id="ARBA00022741"/>
    </source>
</evidence>
<evidence type="ECO:0000259" key="12">
    <source>
        <dbReference type="PROSITE" id="PS51194"/>
    </source>
</evidence>
<comment type="catalytic activity">
    <reaction evidence="7 9">
        <text>ATP + H2O = ADP + phosphate + H(+)</text>
        <dbReference type="Rhea" id="RHEA:13065"/>
        <dbReference type="ChEBI" id="CHEBI:15377"/>
        <dbReference type="ChEBI" id="CHEBI:15378"/>
        <dbReference type="ChEBI" id="CHEBI:30616"/>
        <dbReference type="ChEBI" id="CHEBI:43474"/>
        <dbReference type="ChEBI" id="CHEBI:456216"/>
        <dbReference type="EC" id="3.6.4.13"/>
    </reaction>
</comment>
<keyword evidence="2 8" id="KW-0378">Hydrolase</keyword>
<dbReference type="InterPro" id="IPR014001">
    <property type="entry name" value="Helicase_ATP-bd"/>
</dbReference>
<dbReference type="Proteomes" id="UP001515480">
    <property type="component" value="Unassembled WGS sequence"/>
</dbReference>
<dbReference type="CDD" id="cd18787">
    <property type="entry name" value="SF2_C_DEAD"/>
    <property type="match status" value="1"/>
</dbReference>
<evidence type="ECO:0000313" key="13">
    <source>
        <dbReference type="EMBL" id="KAL1524656.1"/>
    </source>
</evidence>
<evidence type="ECO:0000256" key="2">
    <source>
        <dbReference type="ARBA" id="ARBA00022801"/>
    </source>
</evidence>
<dbReference type="PROSITE" id="PS51192">
    <property type="entry name" value="HELICASE_ATP_BIND_1"/>
    <property type="match status" value="1"/>
</dbReference>
<protein>
    <recommendedName>
        <fullName evidence="9">ATP-dependent RNA helicase</fullName>
        <ecNumber evidence="9">3.6.4.13</ecNumber>
    </recommendedName>
</protein>
<gene>
    <name evidence="13" type="ORF">AB1Y20_019543</name>
</gene>
<dbReference type="EMBL" id="JBGBPQ010000005">
    <property type="protein sequence ID" value="KAL1524656.1"/>
    <property type="molecule type" value="Genomic_DNA"/>
</dbReference>
<keyword evidence="14" id="KW-1185">Reference proteome</keyword>
<dbReference type="Gene3D" id="3.40.50.300">
    <property type="entry name" value="P-loop containing nucleotide triphosphate hydrolases"/>
    <property type="match status" value="2"/>
</dbReference>
<evidence type="ECO:0000256" key="7">
    <source>
        <dbReference type="ARBA" id="ARBA00047984"/>
    </source>
</evidence>
<keyword evidence="1 8" id="KW-0547">Nucleotide-binding</keyword>
<evidence type="ECO:0000256" key="10">
    <source>
        <dbReference type="SAM" id="MobiDB-lite"/>
    </source>
</evidence>
<comment type="caution">
    <text evidence="13">The sequence shown here is derived from an EMBL/GenBank/DDBJ whole genome shotgun (WGS) entry which is preliminary data.</text>
</comment>
<dbReference type="AlphaFoldDB" id="A0AB34JV93"/>
<dbReference type="PROSITE" id="PS00039">
    <property type="entry name" value="DEAD_ATP_HELICASE"/>
    <property type="match status" value="1"/>
</dbReference>
<dbReference type="Pfam" id="PF13959">
    <property type="entry name" value="CTE_SPB4"/>
    <property type="match status" value="1"/>
</dbReference>
<dbReference type="FunFam" id="3.40.50.300:FF:000877">
    <property type="entry name" value="RNA helicase"/>
    <property type="match status" value="1"/>
</dbReference>
<comment type="domain">
    <text evidence="9">The Q motif is unique to and characteristic of the DEAD box family of RNA helicases and controls ATP binding and hydrolysis.</text>
</comment>
<dbReference type="Pfam" id="PF00271">
    <property type="entry name" value="Helicase_C"/>
    <property type="match status" value="1"/>
</dbReference>
<dbReference type="InterPro" id="IPR011545">
    <property type="entry name" value="DEAD/DEAH_box_helicase_dom"/>
</dbReference>
<dbReference type="PANTHER" id="PTHR24031">
    <property type="entry name" value="RNA HELICASE"/>
    <property type="match status" value="1"/>
</dbReference>
<proteinExistence type="inferred from homology"/>
<reference evidence="13 14" key="1">
    <citation type="journal article" date="2024" name="Science">
        <title>Giant polyketide synthase enzymes in the biosynthesis of giant marine polyether toxins.</title>
        <authorList>
            <person name="Fallon T.R."/>
            <person name="Shende V.V."/>
            <person name="Wierzbicki I.H."/>
            <person name="Pendleton A.L."/>
            <person name="Watervoot N.F."/>
            <person name="Auber R.P."/>
            <person name="Gonzalez D.J."/>
            <person name="Wisecaver J.H."/>
            <person name="Moore B.S."/>
        </authorList>
    </citation>
    <scope>NUCLEOTIDE SEQUENCE [LARGE SCALE GENOMIC DNA]</scope>
    <source>
        <strain evidence="13 14">12B1</strain>
    </source>
</reference>
<evidence type="ECO:0000256" key="8">
    <source>
        <dbReference type="RuleBase" id="RU000492"/>
    </source>
</evidence>